<organism evidence="2 3">
    <name type="scientific">Trichoderma gamsii</name>
    <dbReference type="NCBI Taxonomy" id="398673"/>
    <lineage>
        <taxon>Eukaryota</taxon>
        <taxon>Fungi</taxon>
        <taxon>Dikarya</taxon>
        <taxon>Ascomycota</taxon>
        <taxon>Pezizomycotina</taxon>
        <taxon>Sordariomycetes</taxon>
        <taxon>Hypocreomycetidae</taxon>
        <taxon>Hypocreales</taxon>
        <taxon>Hypocreaceae</taxon>
        <taxon>Trichoderma</taxon>
    </lineage>
</organism>
<dbReference type="STRING" id="398673.A0A2P4ZDM8"/>
<dbReference type="Gene3D" id="3.40.50.1820">
    <property type="entry name" value="alpha/beta hydrolase"/>
    <property type="match status" value="1"/>
</dbReference>
<dbReference type="Proteomes" id="UP000054821">
    <property type="component" value="Unassembled WGS sequence"/>
</dbReference>
<evidence type="ECO:0000313" key="2">
    <source>
        <dbReference type="EMBL" id="PON22392.1"/>
    </source>
</evidence>
<evidence type="ECO:0000259" key="1">
    <source>
        <dbReference type="Pfam" id="PF12697"/>
    </source>
</evidence>
<name>A0A2P4ZDM8_9HYPO</name>
<dbReference type="Pfam" id="PF12697">
    <property type="entry name" value="Abhydrolase_6"/>
    <property type="match status" value="1"/>
</dbReference>
<dbReference type="GeneID" id="29986596"/>
<reference evidence="2 3" key="1">
    <citation type="journal article" date="2016" name="Genome Announc.">
        <title>Draft Whole-Genome Sequence of Trichoderma gamsii T6085, a Promising Biocontrol Agent of Fusarium Head Blight on Wheat.</title>
        <authorList>
            <person name="Baroncelli R."/>
            <person name="Zapparata A."/>
            <person name="Piaggeschi G."/>
            <person name="Sarrocco S."/>
            <person name="Vannacci G."/>
        </authorList>
    </citation>
    <scope>NUCLEOTIDE SEQUENCE [LARGE SCALE GENOMIC DNA]</scope>
    <source>
        <strain evidence="2 3">T6085</strain>
    </source>
</reference>
<dbReference type="AlphaFoldDB" id="A0A2P4ZDM8"/>
<accession>A0A2P4ZDM8</accession>
<dbReference type="PANTHER" id="PTHR37017">
    <property type="entry name" value="AB HYDROLASE-1 DOMAIN-CONTAINING PROTEIN-RELATED"/>
    <property type="match status" value="1"/>
</dbReference>
<protein>
    <recommendedName>
        <fullName evidence="1">AB hydrolase-1 domain-containing protein</fullName>
    </recommendedName>
</protein>
<feature type="domain" description="AB hydrolase-1" evidence="1">
    <location>
        <begin position="11"/>
        <end position="245"/>
    </location>
</feature>
<dbReference type="PANTHER" id="PTHR37017:SF8">
    <property type="entry name" value="AB HYDROLASE-1 DOMAIN-CONTAINING PROTEIN"/>
    <property type="match status" value="1"/>
</dbReference>
<dbReference type="InterPro" id="IPR029058">
    <property type="entry name" value="AB_hydrolase_fold"/>
</dbReference>
<dbReference type="InterPro" id="IPR000073">
    <property type="entry name" value="AB_hydrolase_1"/>
</dbReference>
<sequence>MAVISTPQPHVLIIPGAWHPASTMASFADALEAAGFPATVVATRSVGTRDVTIQDDEAQAKALLQPLLDDGKDVIVLGHSYGGFVITGLIAGMDKRGREAQGLRGGILGVIYLSAFIPIEGETTFVAAGGNDCTFASADNIEETGLLGSKEEKYHFYNDIPDEVAERLVASLKGHSGAAVMSTPSSIGWKDKAYDGRRAYIRTLQDNALTIKYQDELIARSGVEWLVKSVDASHSAFFSRTDEVVGLVAELAVEFAKN</sequence>
<evidence type="ECO:0000313" key="3">
    <source>
        <dbReference type="Proteomes" id="UP000054821"/>
    </source>
</evidence>
<gene>
    <name evidence="2" type="ORF">TGAM01_v208673</name>
</gene>
<dbReference type="RefSeq" id="XP_018660340.1">
    <property type="nucleotide sequence ID" value="XM_018806513.1"/>
</dbReference>
<dbReference type="SUPFAM" id="SSF53474">
    <property type="entry name" value="alpha/beta-Hydrolases"/>
    <property type="match status" value="1"/>
</dbReference>
<comment type="caution">
    <text evidence="2">The sequence shown here is derived from an EMBL/GenBank/DDBJ whole genome shotgun (WGS) entry which is preliminary data.</text>
</comment>
<keyword evidence="3" id="KW-1185">Reference proteome</keyword>
<dbReference type="EMBL" id="JPDN02000038">
    <property type="protein sequence ID" value="PON22392.1"/>
    <property type="molecule type" value="Genomic_DNA"/>
</dbReference>
<proteinExistence type="predicted"/>
<dbReference type="InterPro" id="IPR052897">
    <property type="entry name" value="Sec-Metab_Biosynth_Hydrolase"/>
</dbReference>